<feature type="region of interest" description="Disordered" evidence="1">
    <location>
        <begin position="14"/>
        <end position="47"/>
    </location>
</feature>
<protein>
    <submittedName>
        <fullName evidence="2">Uncharacterized protein</fullName>
    </submittedName>
</protein>
<accession>A0A1B8GEG6</accession>
<dbReference type="RefSeq" id="XP_018127951.1">
    <property type="nucleotide sequence ID" value="XM_018277261.1"/>
</dbReference>
<keyword evidence="3" id="KW-1185">Reference proteome</keyword>
<evidence type="ECO:0000256" key="1">
    <source>
        <dbReference type="SAM" id="MobiDB-lite"/>
    </source>
</evidence>
<proteinExistence type="predicted"/>
<dbReference type="OrthoDB" id="10580982at2759"/>
<gene>
    <name evidence="2" type="ORF">VE01_07828</name>
</gene>
<sequence>MTTPPPYTVAAAAVAAPRPGPANPKAPAGEASTTPAEPEPRASSLYDITAATQRRVVEDVVDKMRRQMVKELGGMERRLVARVEAQERMLKEGRGKEVMDED</sequence>
<dbReference type="GeneID" id="28841214"/>
<dbReference type="EMBL" id="KV460245">
    <property type="protein sequence ID" value="OBT94218.1"/>
    <property type="molecule type" value="Genomic_DNA"/>
</dbReference>
<evidence type="ECO:0000313" key="2">
    <source>
        <dbReference type="EMBL" id="OBT94218.1"/>
    </source>
</evidence>
<dbReference type="AlphaFoldDB" id="A0A1B8GEG6"/>
<organism evidence="2 3">
    <name type="scientific">Pseudogymnoascus verrucosus</name>
    <dbReference type="NCBI Taxonomy" id="342668"/>
    <lineage>
        <taxon>Eukaryota</taxon>
        <taxon>Fungi</taxon>
        <taxon>Dikarya</taxon>
        <taxon>Ascomycota</taxon>
        <taxon>Pezizomycotina</taxon>
        <taxon>Leotiomycetes</taxon>
        <taxon>Thelebolales</taxon>
        <taxon>Thelebolaceae</taxon>
        <taxon>Pseudogymnoascus</taxon>
    </lineage>
</organism>
<name>A0A1B8GEG6_9PEZI</name>
<reference evidence="2 3" key="1">
    <citation type="submission" date="2016-03" db="EMBL/GenBank/DDBJ databases">
        <title>Comparative genomics of Pseudogymnoascus destructans, the fungus causing white-nose syndrome of bats.</title>
        <authorList>
            <person name="Palmer J.M."/>
            <person name="Drees K.P."/>
            <person name="Foster J.T."/>
            <person name="Lindner D.L."/>
        </authorList>
    </citation>
    <scope>NUCLEOTIDE SEQUENCE [LARGE SCALE GENOMIC DNA]</scope>
    <source>
        <strain evidence="2 3">UAMH 10579</strain>
    </source>
</reference>
<reference evidence="3" key="2">
    <citation type="journal article" date="2018" name="Nat. Commun.">
        <title>Extreme sensitivity to ultraviolet light in the fungal pathogen causing white-nose syndrome of bats.</title>
        <authorList>
            <person name="Palmer J.M."/>
            <person name="Drees K.P."/>
            <person name="Foster J.T."/>
            <person name="Lindner D.L."/>
        </authorList>
    </citation>
    <scope>NUCLEOTIDE SEQUENCE [LARGE SCALE GENOMIC DNA]</scope>
    <source>
        <strain evidence="3">UAMH 10579</strain>
    </source>
</reference>
<evidence type="ECO:0000313" key="3">
    <source>
        <dbReference type="Proteomes" id="UP000091956"/>
    </source>
</evidence>
<dbReference type="Proteomes" id="UP000091956">
    <property type="component" value="Unassembled WGS sequence"/>
</dbReference>